<protein>
    <submittedName>
        <fullName evidence="1">Uncharacterized protein</fullName>
    </submittedName>
</protein>
<name>A0A7W6H3J2_9HYPH</name>
<comment type="caution">
    <text evidence="1">The sequence shown here is derived from an EMBL/GenBank/DDBJ whole genome shotgun (WGS) entry which is preliminary data.</text>
</comment>
<dbReference type="Proteomes" id="UP000542776">
    <property type="component" value="Unassembled WGS sequence"/>
</dbReference>
<proteinExistence type="predicted"/>
<accession>A0A7W6H3J2</accession>
<dbReference type="AlphaFoldDB" id="A0A7W6H3J2"/>
<dbReference type="EMBL" id="JACIEK010000001">
    <property type="protein sequence ID" value="MBB3997232.1"/>
    <property type="molecule type" value="Genomic_DNA"/>
</dbReference>
<organism evidence="1 2">
    <name type="scientific">Aureimonas pseudogalii</name>
    <dbReference type="NCBI Taxonomy" id="1744844"/>
    <lineage>
        <taxon>Bacteria</taxon>
        <taxon>Pseudomonadati</taxon>
        <taxon>Pseudomonadota</taxon>
        <taxon>Alphaproteobacteria</taxon>
        <taxon>Hyphomicrobiales</taxon>
        <taxon>Aurantimonadaceae</taxon>
        <taxon>Aureimonas</taxon>
    </lineage>
</organism>
<evidence type="ECO:0000313" key="1">
    <source>
        <dbReference type="EMBL" id="MBB3997232.1"/>
    </source>
</evidence>
<dbReference type="RefSeq" id="WP_183198538.1">
    <property type="nucleotide sequence ID" value="NZ_JACIEK010000001.1"/>
</dbReference>
<evidence type="ECO:0000313" key="2">
    <source>
        <dbReference type="Proteomes" id="UP000542776"/>
    </source>
</evidence>
<sequence length="107" mass="12074">MSKKPKVAKKLPVSMDPARLSEPAERLFSRIILGQRMTVHFVKDDRIPRGKVYLLEPDGIRCDPQYAEEIIRKGRVKPRGDTLFAGEACQSYEFDPHPVAPVRDAAA</sequence>
<reference evidence="1 2" key="1">
    <citation type="submission" date="2020-08" db="EMBL/GenBank/DDBJ databases">
        <title>Genomic Encyclopedia of Type Strains, Phase IV (KMG-IV): sequencing the most valuable type-strain genomes for metagenomic binning, comparative biology and taxonomic classification.</title>
        <authorList>
            <person name="Goeker M."/>
        </authorList>
    </citation>
    <scope>NUCLEOTIDE SEQUENCE [LARGE SCALE GENOMIC DNA]</scope>
    <source>
        <strain evidence="1 2">DSM 102238</strain>
    </source>
</reference>
<gene>
    <name evidence="1" type="ORF">GGR04_001053</name>
</gene>
<keyword evidence="2" id="KW-1185">Reference proteome</keyword>